<name>A0A448Z672_9STRA</name>
<sequence length="85" mass="9467">MIFRQSNRSRHDSLEKIEIEKSPNTAPEAPKLTVYGGSTARETRLDTTPQKINENNNPNEPSSSSTDLPNKSIKNAFPLRCVLSP</sequence>
<dbReference type="EMBL" id="CAACVS010000129">
    <property type="protein sequence ID" value="VEU37532.1"/>
    <property type="molecule type" value="Genomic_DNA"/>
</dbReference>
<feature type="compositionally biased region" description="Low complexity" evidence="1">
    <location>
        <begin position="53"/>
        <end position="65"/>
    </location>
</feature>
<protein>
    <submittedName>
        <fullName evidence="2">Uncharacterized protein</fullName>
    </submittedName>
</protein>
<evidence type="ECO:0000313" key="3">
    <source>
        <dbReference type="Proteomes" id="UP000291116"/>
    </source>
</evidence>
<dbReference type="Proteomes" id="UP000291116">
    <property type="component" value="Unassembled WGS sequence"/>
</dbReference>
<evidence type="ECO:0000313" key="2">
    <source>
        <dbReference type="EMBL" id="VEU37532.1"/>
    </source>
</evidence>
<dbReference type="AlphaFoldDB" id="A0A448Z672"/>
<keyword evidence="3" id="KW-1185">Reference proteome</keyword>
<organism evidence="2 3">
    <name type="scientific">Pseudo-nitzschia multistriata</name>
    <dbReference type="NCBI Taxonomy" id="183589"/>
    <lineage>
        <taxon>Eukaryota</taxon>
        <taxon>Sar</taxon>
        <taxon>Stramenopiles</taxon>
        <taxon>Ochrophyta</taxon>
        <taxon>Bacillariophyta</taxon>
        <taxon>Bacillariophyceae</taxon>
        <taxon>Bacillariophycidae</taxon>
        <taxon>Bacillariales</taxon>
        <taxon>Bacillariaceae</taxon>
        <taxon>Pseudo-nitzschia</taxon>
    </lineage>
</organism>
<feature type="region of interest" description="Disordered" evidence="1">
    <location>
        <begin position="1"/>
        <end position="85"/>
    </location>
</feature>
<accession>A0A448Z672</accession>
<reference evidence="2 3" key="1">
    <citation type="submission" date="2019-01" db="EMBL/GenBank/DDBJ databases">
        <authorList>
            <person name="Ferrante I. M."/>
        </authorList>
    </citation>
    <scope>NUCLEOTIDE SEQUENCE [LARGE SCALE GENOMIC DNA]</scope>
    <source>
        <strain evidence="2 3">B856</strain>
    </source>
</reference>
<feature type="compositionally biased region" description="Basic and acidic residues" evidence="1">
    <location>
        <begin position="9"/>
        <end position="21"/>
    </location>
</feature>
<gene>
    <name evidence="2" type="ORF">PSNMU_V1.4_AUG-EV-PASAV3_0043320</name>
</gene>
<proteinExistence type="predicted"/>
<evidence type="ECO:0000256" key="1">
    <source>
        <dbReference type="SAM" id="MobiDB-lite"/>
    </source>
</evidence>